<evidence type="ECO:0000259" key="6">
    <source>
        <dbReference type="Pfam" id="PF04542"/>
    </source>
</evidence>
<gene>
    <name evidence="8" type="primary">rpoS</name>
    <name evidence="8" type="ORF">Pla8534_38260</name>
</gene>
<accession>A0A518DVZ5</accession>
<dbReference type="Pfam" id="PF04545">
    <property type="entry name" value="Sigma70_r4"/>
    <property type="match status" value="1"/>
</dbReference>
<feature type="region of interest" description="Disordered" evidence="5">
    <location>
        <begin position="186"/>
        <end position="212"/>
    </location>
</feature>
<name>A0A518DVZ5_9BACT</name>
<dbReference type="KEGG" id="lcre:Pla8534_38260"/>
<organism evidence="8 9">
    <name type="scientific">Lignipirellula cremea</name>
    <dbReference type="NCBI Taxonomy" id="2528010"/>
    <lineage>
        <taxon>Bacteria</taxon>
        <taxon>Pseudomonadati</taxon>
        <taxon>Planctomycetota</taxon>
        <taxon>Planctomycetia</taxon>
        <taxon>Pirellulales</taxon>
        <taxon>Pirellulaceae</taxon>
        <taxon>Lignipirellula</taxon>
    </lineage>
</organism>
<dbReference type="GO" id="GO:0016987">
    <property type="term" value="F:sigma factor activity"/>
    <property type="evidence" value="ECO:0007669"/>
    <property type="project" value="UniProtKB-KW"/>
</dbReference>
<dbReference type="InterPro" id="IPR013324">
    <property type="entry name" value="RNA_pol_sigma_r3/r4-like"/>
</dbReference>
<evidence type="ECO:0000256" key="3">
    <source>
        <dbReference type="ARBA" id="ARBA00023125"/>
    </source>
</evidence>
<dbReference type="InterPro" id="IPR007630">
    <property type="entry name" value="RNA_pol_sigma70_r4"/>
</dbReference>
<dbReference type="EMBL" id="CP036433">
    <property type="protein sequence ID" value="QDU96007.1"/>
    <property type="molecule type" value="Genomic_DNA"/>
</dbReference>
<evidence type="ECO:0000313" key="9">
    <source>
        <dbReference type="Proteomes" id="UP000317648"/>
    </source>
</evidence>
<keyword evidence="4" id="KW-0804">Transcription</keyword>
<keyword evidence="9" id="KW-1185">Reference proteome</keyword>
<dbReference type="Pfam" id="PF04542">
    <property type="entry name" value="Sigma70_r2"/>
    <property type="match status" value="1"/>
</dbReference>
<dbReference type="AlphaFoldDB" id="A0A518DVZ5"/>
<sequence>MPPGRACEAPSGAERSPSHAVDNPPRVEYVPTSAIRPFPSAGQRRQQLLAWERVCRDASTLDAETEKAIFLAMNVYKQRAARWQSTLRRSRAPAAVLAEIEALLADSRRLRDLIARELTPLTAANARMYATQRFPADELASEGSLALLRSIEKFDAARGYRFSTYATHAIRRAFYRYFQTEQRRTSRISPLEQADSLQDYREPPRADGRQDKTDVAIARMVGKLDDRDQLIITSRYGFNLSQKPRTLQSLADELGVCRERVRQLEQRALHKLGKLAVEQGLEPPASISS</sequence>
<dbReference type="InterPro" id="IPR013325">
    <property type="entry name" value="RNA_pol_sigma_r2"/>
</dbReference>
<evidence type="ECO:0000256" key="5">
    <source>
        <dbReference type="SAM" id="MobiDB-lite"/>
    </source>
</evidence>
<dbReference type="SUPFAM" id="SSF88946">
    <property type="entry name" value="Sigma2 domain of RNA polymerase sigma factors"/>
    <property type="match status" value="1"/>
</dbReference>
<keyword evidence="3" id="KW-0238">DNA-binding</keyword>
<dbReference type="InterPro" id="IPR014284">
    <property type="entry name" value="RNA_pol_sigma-70_dom"/>
</dbReference>
<dbReference type="GO" id="GO:0003677">
    <property type="term" value="F:DNA binding"/>
    <property type="evidence" value="ECO:0007669"/>
    <property type="project" value="UniProtKB-KW"/>
</dbReference>
<proteinExistence type="predicted"/>
<dbReference type="Gene3D" id="1.20.120.1810">
    <property type="match status" value="1"/>
</dbReference>
<dbReference type="InterPro" id="IPR000943">
    <property type="entry name" value="RNA_pol_sigma70"/>
</dbReference>
<dbReference type="InterPro" id="IPR050239">
    <property type="entry name" value="Sigma-70_RNA_pol_init_factors"/>
</dbReference>
<reference evidence="8 9" key="1">
    <citation type="submission" date="2019-02" db="EMBL/GenBank/DDBJ databases">
        <title>Deep-cultivation of Planctomycetes and their phenomic and genomic characterization uncovers novel biology.</title>
        <authorList>
            <person name="Wiegand S."/>
            <person name="Jogler M."/>
            <person name="Boedeker C."/>
            <person name="Pinto D."/>
            <person name="Vollmers J."/>
            <person name="Rivas-Marin E."/>
            <person name="Kohn T."/>
            <person name="Peeters S.H."/>
            <person name="Heuer A."/>
            <person name="Rast P."/>
            <person name="Oberbeckmann S."/>
            <person name="Bunk B."/>
            <person name="Jeske O."/>
            <person name="Meyerdierks A."/>
            <person name="Storesund J.E."/>
            <person name="Kallscheuer N."/>
            <person name="Luecker S."/>
            <person name="Lage O.M."/>
            <person name="Pohl T."/>
            <person name="Merkel B.J."/>
            <person name="Hornburger P."/>
            <person name="Mueller R.-W."/>
            <person name="Bruemmer F."/>
            <person name="Labrenz M."/>
            <person name="Spormann A.M."/>
            <person name="Op den Camp H."/>
            <person name="Overmann J."/>
            <person name="Amann R."/>
            <person name="Jetten M.S.M."/>
            <person name="Mascher T."/>
            <person name="Medema M.H."/>
            <person name="Devos D.P."/>
            <person name="Kaster A.-K."/>
            <person name="Ovreas L."/>
            <person name="Rohde M."/>
            <person name="Galperin M.Y."/>
            <person name="Jogler C."/>
        </authorList>
    </citation>
    <scope>NUCLEOTIDE SEQUENCE [LARGE SCALE GENOMIC DNA]</scope>
    <source>
        <strain evidence="8 9">Pla85_3_4</strain>
    </source>
</reference>
<dbReference type="NCBIfam" id="TIGR02937">
    <property type="entry name" value="sigma70-ECF"/>
    <property type="match status" value="1"/>
</dbReference>
<keyword evidence="2" id="KW-0731">Sigma factor</keyword>
<dbReference type="InterPro" id="IPR036388">
    <property type="entry name" value="WH-like_DNA-bd_sf"/>
</dbReference>
<evidence type="ECO:0000313" key="8">
    <source>
        <dbReference type="EMBL" id="QDU96007.1"/>
    </source>
</evidence>
<evidence type="ECO:0000256" key="4">
    <source>
        <dbReference type="ARBA" id="ARBA00023163"/>
    </source>
</evidence>
<dbReference type="Gene3D" id="1.10.10.10">
    <property type="entry name" value="Winged helix-like DNA-binding domain superfamily/Winged helix DNA-binding domain"/>
    <property type="match status" value="1"/>
</dbReference>
<protein>
    <submittedName>
        <fullName evidence="8">RNA polymerase sigma factor RpoS</fullName>
    </submittedName>
</protein>
<evidence type="ECO:0000256" key="1">
    <source>
        <dbReference type="ARBA" id="ARBA00023015"/>
    </source>
</evidence>
<dbReference type="InterPro" id="IPR007627">
    <property type="entry name" value="RNA_pol_sigma70_r2"/>
</dbReference>
<dbReference type="PANTHER" id="PTHR30603">
    <property type="entry name" value="RNA POLYMERASE SIGMA FACTOR RPO"/>
    <property type="match status" value="1"/>
</dbReference>
<feature type="domain" description="RNA polymerase sigma-70 region 2" evidence="6">
    <location>
        <begin position="118"/>
        <end position="184"/>
    </location>
</feature>
<feature type="compositionally biased region" description="Basic and acidic residues" evidence="5">
    <location>
        <begin position="198"/>
        <end position="212"/>
    </location>
</feature>
<keyword evidence="1" id="KW-0805">Transcription regulation</keyword>
<evidence type="ECO:0000256" key="2">
    <source>
        <dbReference type="ARBA" id="ARBA00023082"/>
    </source>
</evidence>
<evidence type="ECO:0000259" key="7">
    <source>
        <dbReference type="Pfam" id="PF04545"/>
    </source>
</evidence>
<dbReference type="GO" id="GO:0006352">
    <property type="term" value="P:DNA-templated transcription initiation"/>
    <property type="evidence" value="ECO:0007669"/>
    <property type="project" value="InterPro"/>
</dbReference>
<dbReference type="PRINTS" id="PR00046">
    <property type="entry name" value="SIGMA70FCT"/>
</dbReference>
<feature type="domain" description="RNA polymerase sigma-70 region 4" evidence="7">
    <location>
        <begin position="223"/>
        <end position="272"/>
    </location>
</feature>
<dbReference type="PANTHER" id="PTHR30603:SF60">
    <property type="entry name" value="RNA POLYMERASE SIGMA FACTOR RPOD"/>
    <property type="match status" value="1"/>
</dbReference>
<feature type="region of interest" description="Disordered" evidence="5">
    <location>
        <begin position="1"/>
        <end position="25"/>
    </location>
</feature>
<dbReference type="SUPFAM" id="SSF88659">
    <property type="entry name" value="Sigma3 and sigma4 domains of RNA polymerase sigma factors"/>
    <property type="match status" value="1"/>
</dbReference>
<dbReference type="Proteomes" id="UP000317648">
    <property type="component" value="Chromosome"/>
</dbReference>